<dbReference type="Gene3D" id="1.20.1280.50">
    <property type="match status" value="1"/>
</dbReference>
<reference evidence="3 4" key="1">
    <citation type="submission" date="2019-07" db="EMBL/GenBank/DDBJ databases">
        <title>WGS assembly of Gossypium mustelinum.</title>
        <authorList>
            <person name="Chen Z.J."/>
            <person name="Sreedasyam A."/>
            <person name="Ando A."/>
            <person name="Song Q."/>
            <person name="De L."/>
            <person name="Hulse-Kemp A."/>
            <person name="Ding M."/>
            <person name="Ye W."/>
            <person name="Kirkbride R."/>
            <person name="Jenkins J."/>
            <person name="Plott C."/>
            <person name="Lovell J."/>
            <person name="Lin Y.-M."/>
            <person name="Vaughn R."/>
            <person name="Liu B."/>
            <person name="Li W."/>
            <person name="Simpson S."/>
            <person name="Scheffler B."/>
            <person name="Saski C."/>
            <person name="Grover C."/>
            <person name="Hu G."/>
            <person name="Conover J."/>
            <person name="Carlson J."/>
            <person name="Shu S."/>
            <person name="Boston L."/>
            <person name="Williams M."/>
            <person name="Peterson D."/>
            <person name="Mcgee K."/>
            <person name="Jones D."/>
            <person name="Wendel J."/>
            <person name="Stelly D."/>
            <person name="Grimwood J."/>
            <person name="Schmutz J."/>
        </authorList>
    </citation>
    <scope>NUCLEOTIDE SEQUENCE [LARGE SCALE GENOMIC DNA]</scope>
    <source>
        <strain evidence="3">1408120.09</strain>
    </source>
</reference>
<dbReference type="InterPro" id="IPR032675">
    <property type="entry name" value="LRR_dom_sf"/>
</dbReference>
<dbReference type="Proteomes" id="UP000323597">
    <property type="component" value="Chromosome D06"/>
</dbReference>
<sequence length="308" mass="35047">MPTFLLSFFVAFDFVFRFCIVARKVIQDQMEEEQSEFRHWDKLPPDVLGLIFTNLSLQELLTVIPCVCKSWSNAITGPYCWQDIDLDEWTCRCQPHHLDRMLRLLVTRSSGSLLSLHVAGLQNDSSFSFITENAGSLQVLRVPLSGISGSVVEETAQRLSTITSLDLSYCPKIGAKAIEAIGKHCKFLVTFCRNMHFLDSADKIEPEDEANAIAATMPRLMHLELRFHFISTECVLNILSGCPHLEHLDIEGCLEVELDHLFLKDKFPKLKNLLGLRLRNDGGPYVGYHEFIDWISYLGMWAECGFNE</sequence>
<evidence type="ECO:0000259" key="2">
    <source>
        <dbReference type="PROSITE" id="PS50181"/>
    </source>
</evidence>
<dbReference type="SMART" id="SM00256">
    <property type="entry name" value="FBOX"/>
    <property type="match status" value="1"/>
</dbReference>
<feature type="signal peptide" evidence="1">
    <location>
        <begin position="1"/>
        <end position="17"/>
    </location>
</feature>
<feature type="domain" description="F-box" evidence="2">
    <location>
        <begin position="37"/>
        <end position="84"/>
    </location>
</feature>
<dbReference type="InterPro" id="IPR001611">
    <property type="entry name" value="Leu-rich_rpt"/>
</dbReference>
<dbReference type="PANTHER" id="PTHR38926">
    <property type="entry name" value="F-BOX DOMAIN CONTAINING PROTEIN, EXPRESSED"/>
    <property type="match status" value="1"/>
</dbReference>
<dbReference type="PANTHER" id="PTHR38926:SF80">
    <property type="entry name" value="F-BOX DOMAIN, LEUCINE-RICH REPEAT DOMAIN SUPERFAMILY"/>
    <property type="match status" value="1"/>
</dbReference>
<keyword evidence="1" id="KW-0732">Signal</keyword>
<proteinExistence type="predicted"/>
<accession>A0A5D2UIU8</accession>
<protein>
    <recommendedName>
        <fullName evidence="2">F-box domain-containing protein</fullName>
    </recommendedName>
</protein>
<dbReference type="Pfam" id="PF12937">
    <property type="entry name" value="F-box-like"/>
    <property type="match status" value="1"/>
</dbReference>
<dbReference type="Pfam" id="PF13516">
    <property type="entry name" value="LRR_6"/>
    <property type="match status" value="1"/>
</dbReference>
<feature type="chain" id="PRO_5022751096" description="F-box domain-containing protein" evidence="1">
    <location>
        <begin position="18"/>
        <end position="308"/>
    </location>
</feature>
<dbReference type="Gene3D" id="3.80.10.10">
    <property type="entry name" value="Ribonuclease Inhibitor"/>
    <property type="match status" value="1"/>
</dbReference>
<dbReference type="PROSITE" id="PS50181">
    <property type="entry name" value="FBOX"/>
    <property type="match status" value="1"/>
</dbReference>
<dbReference type="AlphaFoldDB" id="A0A5D2UIU8"/>
<evidence type="ECO:0000313" key="3">
    <source>
        <dbReference type="EMBL" id="TYI75926.1"/>
    </source>
</evidence>
<dbReference type="SUPFAM" id="SSF52047">
    <property type="entry name" value="RNI-like"/>
    <property type="match status" value="1"/>
</dbReference>
<evidence type="ECO:0000313" key="4">
    <source>
        <dbReference type="Proteomes" id="UP000323597"/>
    </source>
</evidence>
<evidence type="ECO:0000256" key="1">
    <source>
        <dbReference type="SAM" id="SignalP"/>
    </source>
</evidence>
<organism evidence="3 4">
    <name type="scientific">Gossypium mustelinum</name>
    <name type="common">Cotton</name>
    <name type="synonym">Gossypium caicoense</name>
    <dbReference type="NCBI Taxonomy" id="34275"/>
    <lineage>
        <taxon>Eukaryota</taxon>
        <taxon>Viridiplantae</taxon>
        <taxon>Streptophyta</taxon>
        <taxon>Embryophyta</taxon>
        <taxon>Tracheophyta</taxon>
        <taxon>Spermatophyta</taxon>
        <taxon>Magnoliopsida</taxon>
        <taxon>eudicotyledons</taxon>
        <taxon>Gunneridae</taxon>
        <taxon>Pentapetalae</taxon>
        <taxon>rosids</taxon>
        <taxon>malvids</taxon>
        <taxon>Malvales</taxon>
        <taxon>Malvaceae</taxon>
        <taxon>Malvoideae</taxon>
        <taxon>Gossypium</taxon>
    </lineage>
</organism>
<name>A0A5D2UIU8_GOSMU</name>
<gene>
    <name evidence="3" type="ORF">E1A91_D06G040600v1</name>
</gene>
<dbReference type="EMBL" id="CM017654">
    <property type="protein sequence ID" value="TYI75926.1"/>
    <property type="molecule type" value="Genomic_DNA"/>
</dbReference>
<dbReference type="FunFam" id="1.20.1280.50:FF:000022">
    <property type="entry name" value="F-box protein FBW2"/>
    <property type="match status" value="1"/>
</dbReference>
<keyword evidence="4" id="KW-1185">Reference proteome</keyword>
<dbReference type="InterPro" id="IPR001810">
    <property type="entry name" value="F-box_dom"/>
</dbReference>